<dbReference type="Pfam" id="PF00849">
    <property type="entry name" value="PseudoU_synth_2"/>
    <property type="match status" value="1"/>
</dbReference>
<evidence type="ECO:0000313" key="9">
    <source>
        <dbReference type="Proteomes" id="UP001163266"/>
    </source>
</evidence>
<dbReference type="Pfam" id="PF01479">
    <property type="entry name" value="S4"/>
    <property type="match status" value="1"/>
</dbReference>
<evidence type="ECO:0000259" key="7">
    <source>
        <dbReference type="SMART" id="SM00363"/>
    </source>
</evidence>
<dbReference type="Proteomes" id="UP001163266">
    <property type="component" value="Chromosome"/>
</dbReference>
<gene>
    <name evidence="8" type="ORF">OMP39_08685</name>
</gene>
<evidence type="ECO:0000256" key="5">
    <source>
        <dbReference type="RuleBase" id="RU003887"/>
    </source>
</evidence>
<dbReference type="InterPro" id="IPR042092">
    <property type="entry name" value="PsdUridine_s_RsuA/RluB/E/F_cat"/>
</dbReference>
<organism evidence="8 9">
    <name type="scientific">Caldimonas aquatica</name>
    <dbReference type="NCBI Taxonomy" id="376175"/>
    <lineage>
        <taxon>Bacteria</taxon>
        <taxon>Pseudomonadati</taxon>
        <taxon>Pseudomonadota</taxon>
        <taxon>Betaproteobacteria</taxon>
        <taxon>Burkholderiales</taxon>
        <taxon>Sphaerotilaceae</taxon>
        <taxon>Caldimonas</taxon>
    </lineage>
</organism>
<dbReference type="RefSeq" id="WP_264891357.1">
    <property type="nucleotide sequence ID" value="NZ_CP110257.1"/>
</dbReference>
<feature type="compositionally biased region" description="Gly residues" evidence="6">
    <location>
        <begin position="577"/>
        <end position="591"/>
    </location>
</feature>
<reference evidence="8" key="1">
    <citation type="submission" date="2022-10" db="EMBL/GenBank/DDBJ databases">
        <title>Complete genome sequence of Schlegelella aquatica LMG 23380.</title>
        <authorList>
            <person name="Musilova J."/>
            <person name="Kourilova X."/>
            <person name="Bezdicek M."/>
            <person name="Hermankova K."/>
            <person name="Obruca S."/>
            <person name="Sedlar K."/>
        </authorList>
    </citation>
    <scope>NUCLEOTIDE SEQUENCE</scope>
    <source>
        <strain evidence="8">LMG 23380</strain>
    </source>
</reference>
<feature type="compositionally biased region" description="Low complexity" evidence="6">
    <location>
        <begin position="181"/>
        <end position="202"/>
    </location>
</feature>
<dbReference type="InterPro" id="IPR036986">
    <property type="entry name" value="S4_RNA-bd_sf"/>
</dbReference>
<dbReference type="InterPro" id="IPR000748">
    <property type="entry name" value="PsdUridine_synth_RsuA/RluB/E/F"/>
</dbReference>
<dbReference type="SUPFAM" id="SSF55120">
    <property type="entry name" value="Pseudouridine synthase"/>
    <property type="match status" value="1"/>
</dbReference>
<dbReference type="InterPro" id="IPR002942">
    <property type="entry name" value="S4_RNA-bd"/>
</dbReference>
<dbReference type="PROSITE" id="PS01149">
    <property type="entry name" value="PSI_RSU"/>
    <property type="match status" value="1"/>
</dbReference>
<dbReference type="SMART" id="SM00363">
    <property type="entry name" value="S4"/>
    <property type="match status" value="1"/>
</dbReference>
<dbReference type="InterPro" id="IPR050343">
    <property type="entry name" value="RsuA_PseudoU_synthase"/>
</dbReference>
<accession>A0ABY6MMW3</accession>
<dbReference type="Gene3D" id="3.30.70.1560">
    <property type="entry name" value="Alpha-L RNA-binding motif"/>
    <property type="match status" value="1"/>
</dbReference>
<dbReference type="Gene3D" id="3.10.290.10">
    <property type="entry name" value="RNA-binding S4 domain"/>
    <property type="match status" value="1"/>
</dbReference>
<evidence type="ECO:0000256" key="6">
    <source>
        <dbReference type="SAM" id="MobiDB-lite"/>
    </source>
</evidence>
<dbReference type="NCBIfam" id="NF007976">
    <property type="entry name" value="PRK10700.1"/>
    <property type="match status" value="1"/>
</dbReference>
<keyword evidence="3 5" id="KW-0413">Isomerase</keyword>
<dbReference type="EC" id="5.4.99.-" evidence="5"/>
<dbReference type="InterPro" id="IPR020094">
    <property type="entry name" value="TruA/RsuA/RluB/E/F_N"/>
</dbReference>
<dbReference type="CDD" id="cd00165">
    <property type="entry name" value="S4"/>
    <property type="match status" value="1"/>
</dbReference>
<dbReference type="EMBL" id="CP110257">
    <property type="protein sequence ID" value="UZD53774.1"/>
    <property type="molecule type" value="Genomic_DNA"/>
</dbReference>
<evidence type="ECO:0000256" key="3">
    <source>
        <dbReference type="ARBA" id="ARBA00023235"/>
    </source>
</evidence>
<dbReference type="Gene3D" id="3.30.70.580">
    <property type="entry name" value="Pseudouridine synthase I, catalytic domain, N-terminal subdomain"/>
    <property type="match status" value="1"/>
</dbReference>
<feature type="compositionally biased region" description="Basic residues" evidence="6">
    <location>
        <begin position="164"/>
        <end position="176"/>
    </location>
</feature>
<feature type="compositionally biased region" description="Low complexity" evidence="6">
    <location>
        <begin position="46"/>
        <end position="79"/>
    </location>
</feature>
<evidence type="ECO:0000256" key="1">
    <source>
        <dbReference type="ARBA" id="ARBA00008348"/>
    </source>
</evidence>
<protein>
    <recommendedName>
        <fullName evidence="5">Pseudouridine synthase</fullName>
        <ecNumber evidence="5">5.4.99.-</ecNumber>
    </recommendedName>
</protein>
<dbReference type="NCBIfam" id="TIGR00093">
    <property type="entry name" value="pseudouridine synthase"/>
    <property type="match status" value="1"/>
</dbReference>
<dbReference type="PANTHER" id="PTHR47683:SF3">
    <property type="entry name" value="RIBOSOMAL LARGE SUBUNIT PSEUDOURIDINE SYNTHASE B"/>
    <property type="match status" value="1"/>
</dbReference>
<evidence type="ECO:0000313" key="8">
    <source>
        <dbReference type="EMBL" id="UZD53774.1"/>
    </source>
</evidence>
<comment type="similarity">
    <text evidence="1 5">Belongs to the pseudouridine synthase RsuA family.</text>
</comment>
<dbReference type="InterPro" id="IPR018496">
    <property type="entry name" value="PsdUridine_synth_RsuA/RluB_CS"/>
</dbReference>
<feature type="domain" description="RNA-binding S4" evidence="7">
    <location>
        <begin position="242"/>
        <end position="304"/>
    </location>
</feature>
<keyword evidence="9" id="KW-1185">Reference proteome</keyword>
<dbReference type="PROSITE" id="PS50889">
    <property type="entry name" value="S4"/>
    <property type="match status" value="1"/>
</dbReference>
<keyword evidence="2 4" id="KW-0694">RNA-binding</keyword>
<dbReference type="InterPro" id="IPR006145">
    <property type="entry name" value="PsdUridine_synth_RsuA/RluA"/>
</dbReference>
<feature type="region of interest" description="Disordered" evidence="6">
    <location>
        <begin position="482"/>
        <end position="597"/>
    </location>
</feature>
<feature type="compositionally biased region" description="Low complexity" evidence="6">
    <location>
        <begin position="91"/>
        <end position="106"/>
    </location>
</feature>
<proteinExistence type="inferred from homology"/>
<feature type="region of interest" description="Disordered" evidence="6">
    <location>
        <begin position="1"/>
        <end position="239"/>
    </location>
</feature>
<sequence length="597" mass="62866">MNPDSHDLPSPASDLQEEALREAGGEAPAPATDKPKRRSTRKPKAAAEAAEGAVPSADASSDPAQAAAPAAAEEPAAARKTTRRRKKAAGEEAAPSADSADAVVRAEPQADAGMSGEPASARTPGGMPEEGAGAVGPEAVLAEDGQQPGVPSGGAEGEGEGDRRKRRDRRGRRAAKGGRGEAPAGAPATGAGGRPAPRASGPQQAASERFAEVLSGQFDEEGDETAPAQPAKRVLQPDAEAPKLHKVLAQAGIGSRRDMEQLILEGRISVNGEPAHIGQRISYGDQVRVNGKPIKLRIAPPPPRVLAYHKPVGEVVTHDDPQNRPTVFRRLPKLSQGKWQSVGRLDINTEGLLLFTNSGELANQLMHPRFGVEREYAVRVLGDLDDDARRRLIEGVKIDGQVASFKSIEDGGGGEGANRWYRVVITEGRNREVRKLFEAVGLTVSRLIRIRYGNVVLPRGLKRGMWVELDEQDVRAIRRLAQGEASAQPAQKGGAKNKRGAEARGSGGKAGRAQGRGPAIPDPLVQTYDKRFAQQPKGKKGGNGPKQPDPMQTSVGYIGSDAFLRRPHGPKGLGTTSTGGGSNANKGFGGGKRGRRR</sequence>
<dbReference type="PANTHER" id="PTHR47683">
    <property type="entry name" value="PSEUDOURIDINE SYNTHASE FAMILY PROTEIN-RELATED"/>
    <property type="match status" value="1"/>
</dbReference>
<dbReference type="CDD" id="cd02556">
    <property type="entry name" value="PseudoU_synth_RluB"/>
    <property type="match status" value="1"/>
</dbReference>
<name>A0ABY6MMW3_9BURK</name>
<dbReference type="SUPFAM" id="SSF55174">
    <property type="entry name" value="Alpha-L RNA-binding motif"/>
    <property type="match status" value="1"/>
</dbReference>
<feature type="compositionally biased region" description="Basic residues" evidence="6">
    <location>
        <begin position="35"/>
        <end position="44"/>
    </location>
</feature>
<dbReference type="InterPro" id="IPR020103">
    <property type="entry name" value="PsdUridine_synth_cat_dom_sf"/>
</dbReference>
<evidence type="ECO:0000256" key="2">
    <source>
        <dbReference type="ARBA" id="ARBA00022884"/>
    </source>
</evidence>
<evidence type="ECO:0000256" key="4">
    <source>
        <dbReference type="PROSITE-ProRule" id="PRU00182"/>
    </source>
</evidence>